<gene>
    <name evidence="2" type="ORF">HO133_005773</name>
</gene>
<organism evidence="2 3">
    <name type="scientific">Letharia lupina</name>
    <dbReference type="NCBI Taxonomy" id="560253"/>
    <lineage>
        <taxon>Eukaryota</taxon>
        <taxon>Fungi</taxon>
        <taxon>Dikarya</taxon>
        <taxon>Ascomycota</taxon>
        <taxon>Pezizomycotina</taxon>
        <taxon>Lecanoromycetes</taxon>
        <taxon>OSLEUM clade</taxon>
        <taxon>Lecanoromycetidae</taxon>
        <taxon>Lecanorales</taxon>
        <taxon>Lecanorineae</taxon>
        <taxon>Parmeliaceae</taxon>
        <taxon>Letharia</taxon>
    </lineage>
</organism>
<dbReference type="CDD" id="cd02440">
    <property type="entry name" value="AdoMet_MTases"/>
    <property type="match status" value="1"/>
</dbReference>
<name>A0A8H6C859_9LECA</name>
<dbReference type="InterPro" id="IPR029063">
    <property type="entry name" value="SAM-dependent_MTases_sf"/>
</dbReference>
<dbReference type="AlphaFoldDB" id="A0A8H6C859"/>
<dbReference type="GO" id="GO:0008168">
    <property type="term" value="F:methyltransferase activity"/>
    <property type="evidence" value="ECO:0007669"/>
    <property type="project" value="TreeGrafter"/>
</dbReference>
<reference evidence="2 3" key="1">
    <citation type="journal article" date="2020" name="Genomics">
        <title>Complete, high-quality genomes from long-read metagenomic sequencing of two wolf lichen thalli reveals enigmatic genome architecture.</title>
        <authorList>
            <person name="McKenzie S.K."/>
            <person name="Walston R.F."/>
            <person name="Allen J.L."/>
        </authorList>
    </citation>
    <scope>NUCLEOTIDE SEQUENCE [LARGE SCALE GENOMIC DNA]</scope>
    <source>
        <strain evidence="2">WasteWater1</strain>
    </source>
</reference>
<dbReference type="PANTHER" id="PTHR43591">
    <property type="entry name" value="METHYLTRANSFERASE"/>
    <property type="match status" value="1"/>
</dbReference>
<evidence type="ECO:0000313" key="2">
    <source>
        <dbReference type="EMBL" id="KAF6218424.1"/>
    </source>
</evidence>
<protein>
    <recommendedName>
        <fullName evidence="4">S-adenosyl-L-methionine-dependent methyltransferase</fullName>
    </recommendedName>
</protein>
<dbReference type="Pfam" id="PF13489">
    <property type="entry name" value="Methyltransf_23"/>
    <property type="match status" value="1"/>
</dbReference>
<keyword evidence="3" id="KW-1185">Reference proteome</keyword>
<dbReference type="SUPFAM" id="SSF53335">
    <property type="entry name" value="S-adenosyl-L-methionine-dependent methyltransferases"/>
    <property type="match status" value="1"/>
</dbReference>
<evidence type="ECO:0008006" key="4">
    <source>
        <dbReference type="Google" id="ProtNLM"/>
    </source>
</evidence>
<feature type="region of interest" description="Disordered" evidence="1">
    <location>
        <begin position="1"/>
        <end position="46"/>
    </location>
</feature>
<dbReference type="RefSeq" id="XP_037147859.1">
    <property type="nucleotide sequence ID" value="XM_037296678.1"/>
</dbReference>
<accession>A0A8H6C859</accession>
<feature type="compositionally biased region" description="Polar residues" evidence="1">
    <location>
        <begin position="8"/>
        <end position="19"/>
    </location>
</feature>
<dbReference type="PANTHER" id="PTHR43591:SF10">
    <property type="entry name" value="ABC TRANSMEMBRANE TYPE-1 DOMAIN-CONTAINING PROTEIN-RELATED"/>
    <property type="match status" value="1"/>
</dbReference>
<feature type="compositionally biased region" description="Low complexity" evidence="1">
    <location>
        <begin position="20"/>
        <end position="46"/>
    </location>
</feature>
<dbReference type="Gene3D" id="3.40.50.150">
    <property type="entry name" value="Vaccinia Virus protein VP39"/>
    <property type="match status" value="1"/>
</dbReference>
<comment type="caution">
    <text evidence="2">The sequence shown here is derived from an EMBL/GenBank/DDBJ whole genome shotgun (WGS) entry which is preliminary data.</text>
</comment>
<sequence>MSAPTPAEEQNQTSETTHLATQAPAQIAQAEPQAQQPQAAQAPVQAAGDIAIDDSNSAYSDDLSTYTASLTSSVLNFPTENGRRYHAFREGTYVFPNDESEQDRMDIHHEMILKACGGKLHLAPLTNPRRILDLGTGTGIWCIEMGDIYPDAEVIGNDFSPVQPNMVPRNVKFEVDDVEAPWTHPTKFDYIHSRFMAGSIADWPKLVQTCYDNLTPGGIAEFQDGDFLLYSEDGSIKDSWLEKWNVDFEKAARMGGRTLRPGPHLEDWVRAAGFEDVHHEKIRLPIGLWPKDRQMKEVGAFNLVQLKEGLEGFSLVLYTRILGWSADEVQVLLSKVRKDLESRNIHAQNDIYVVWGRKPSV</sequence>
<evidence type="ECO:0000313" key="3">
    <source>
        <dbReference type="Proteomes" id="UP000593566"/>
    </source>
</evidence>
<evidence type="ECO:0000256" key="1">
    <source>
        <dbReference type="SAM" id="MobiDB-lite"/>
    </source>
</evidence>
<dbReference type="GeneID" id="59334178"/>
<proteinExistence type="predicted"/>
<dbReference type="EMBL" id="JACCJB010000022">
    <property type="protein sequence ID" value="KAF6218424.1"/>
    <property type="molecule type" value="Genomic_DNA"/>
</dbReference>
<dbReference type="Proteomes" id="UP000593566">
    <property type="component" value="Unassembled WGS sequence"/>
</dbReference>